<protein>
    <submittedName>
        <fullName evidence="3">Tripartite tricarboxylate transporter substrate binding protein</fullName>
    </submittedName>
</protein>
<accession>A0ABY4S3X3</accession>
<dbReference type="PANTHER" id="PTHR42928">
    <property type="entry name" value="TRICARBOXYLATE-BINDING PROTEIN"/>
    <property type="match status" value="1"/>
</dbReference>
<gene>
    <name evidence="3" type="ORF">MW290_11365</name>
</gene>
<dbReference type="PIRSF" id="PIRSF017082">
    <property type="entry name" value="YflP"/>
    <property type="match status" value="1"/>
</dbReference>
<feature type="signal peptide" evidence="2">
    <location>
        <begin position="1"/>
        <end position="34"/>
    </location>
</feature>
<proteinExistence type="inferred from homology"/>
<evidence type="ECO:0000256" key="2">
    <source>
        <dbReference type="SAM" id="SignalP"/>
    </source>
</evidence>
<evidence type="ECO:0000313" key="4">
    <source>
        <dbReference type="Proteomes" id="UP001056201"/>
    </source>
</evidence>
<dbReference type="EMBL" id="CP097635">
    <property type="protein sequence ID" value="URI06506.1"/>
    <property type="molecule type" value="Genomic_DNA"/>
</dbReference>
<dbReference type="InterPro" id="IPR005064">
    <property type="entry name" value="BUG"/>
</dbReference>
<sequence>MTLPHQRPTRRQCLQSLLALAASGSLALPTGVRAADAAVTRLVLPHAVGSGVDAIARAMQGGLAKALGTSIVVDNQPGAGGIVGLQQLARATPDGHTLSLVSNNVVIIPSVYKSLPFQMPGDFTPVAVCGTTPMVLVMHPRWQVSDAQGLLALLKSKPGELTYGSGGNGTILHLAAELLLDETGTRARHIPYKGVGPMVTDLVGGQIDFAVIALPSAQPHIRSGALRAIGTTTPERVPAAKDIPTFVEQGLPGYVVDAWFALLGPKGLPAPVVQRLHAALATTFASPEVKEMMDRQGNVIRLGTPEQAAGYFRSEVDRYAAIVRKANVRLD</sequence>
<keyword evidence="4" id="KW-1185">Reference proteome</keyword>
<dbReference type="PANTHER" id="PTHR42928:SF5">
    <property type="entry name" value="BLR1237 PROTEIN"/>
    <property type="match status" value="1"/>
</dbReference>
<dbReference type="InterPro" id="IPR006311">
    <property type="entry name" value="TAT_signal"/>
</dbReference>
<dbReference type="Proteomes" id="UP001056201">
    <property type="component" value="Chromosome 1"/>
</dbReference>
<feature type="chain" id="PRO_5046132466" evidence="2">
    <location>
        <begin position="35"/>
        <end position="331"/>
    </location>
</feature>
<dbReference type="PROSITE" id="PS51318">
    <property type="entry name" value="TAT"/>
    <property type="match status" value="1"/>
</dbReference>
<keyword evidence="2" id="KW-0732">Signal</keyword>
<name>A0ABY4S3X3_AQUTE</name>
<dbReference type="SUPFAM" id="SSF53850">
    <property type="entry name" value="Periplasmic binding protein-like II"/>
    <property type="match status" value="1"/>
</dbReference>
<dbReference type="Gene3D" id="3.40.190.150">
    <property type="entry name" value="Bordetella uptake gene, domain 1"/>
    <property type="match status" value="1"/>
</dbReference>
<comment type="similarity">
    <text evidence="1">Belongs to the UPF0065 (bug) family.</text>
</comment>
<reference evidence="3" key="1">
    <citation type="submission" date="2022-05" db="EMBL/GenBank/DDBJ databases">
        <title>An RpoN-dependent PEP-CTERM gene is involved in floc formation of an Aquincola tertiaricarbonis strain.</title>
        <authorList>
            <person name="Qiu D."/>
            <person name="Xia M."/>
        </authorList>
    </citation>
    <scope>NUCLEOTIDE SEQUENCE</scope>
    <source>
        <strain evidence="3">RN12</strain>
    </source>
</reference>
<organism evidence="3 4">
    <name type="scientific">Aquincola tertiaricarbonis</name>
    <dbReference type="NCBI Taxonomy" id="391953"/>
    <lineage>
        <taxon>Bacteria</taxon>
        <taxon>Pseudomonadati</taxon>
        <taxon>Pseudomonadota</taxon>
        <taxon>Betaproteobacteria</taxon>
        <taxon>Burkholderiales</taxon>
        <taxon>Sphaerotilaceae</taxon>
        <taxon>Aquincola</taxon>
    </lineage>
</organism>
<dbReference type="RefSeq" id="WP_250194769.1">
    <property type="nucleotide sequence ID" value="NZ_CP097635.1"/>
</dbReference>
<evidence type="ECO:0000313" key="3">
    <source>
        <dbReference type="EMBL" id="URI06506.1"/>
    </source>
</evidence>
<dbReference type="InterPro" id="IPR042100">
    <property type="entry name" value="Bug_dom1"/>
</dbReference>
<dbReference type="Gene3D" id="3.40.190.10">
    <property type="entry name" value="Periplasmic binding protein-like II"/>
    <property type="match status" value="1"/>
</dbReference>
<dbReference type="CDD" id="cd13578">
    <property type="entry name" value="PBP2_Bug27"/>
    <property type="match status" value="1"/>
</dbReference>
<dbReference type="Pfam" id="PF03401">
    <property type="entry name" value="TctC"/>
    <property type="match status" value="1"/>
</dbReference>
<evidence type="ECO:0000256" key="1">
    <source>
        <dbReference type="ARBA" id="ARBA00006987"/>
    </source>
</evidence>